<reference evidence="1 2" key="1">
    <citation type="submission" date="2014-09" db="EMBL/GenBank/DDBJ databases">
        <authorList>
            <person name="Lapin J.S."/>
            <person name="Pope W.H."/>
            <person name="Hua J."/>
            <person name="Ford M.E."/>
            <person name="Conway J.F."/>
            <person name="Hatfull G.F."/>
            <person name="Hendrix R.W."/>
        </authorList>
    </citation>
    <scope>NUCLEOTIDE SEQUENCE [LARGE SCALE GENOMIC DNA]</scope>
</reference>
<proteinExistence type="predicted"/>
<dbReference type="Proteomes" id="UP000029889">
    <property type="component" value="Segment"/>
</dbReference>
<name>A0A097EXN3_9CAUD</name>
<protein>
    <submittedName>
        <fullName evidence="1">Uncharacterized protein</fullName>
    </submittedName>
</protein>
<evidence type="ECO:0000313" key="1">
    <source>
        <dbReference type="EMBL" id="AIT14217.1"/>
    </source>
</evidence>
<keyword evidence="2" id="KW-1185">Reference proteome</keyword>
<accession>A0A097EXN3</accession>
<dbReference type="RefSeq" id="YP_009101914.1">
    <property type="nucleotide sequence ID" value="NC_025447.1"/>
</dbReference>
<evidence type="ECO:0000313" key="2">
    <source>
        <dbReference type="Proteomes" id="UP000029889"/>
    </source>
</evidence>
<dbReference type="GeneID" id="22111367"/>
<dbReference type="EMBL" id="KM507819">
    <property type="protein sequence ID" value="AIT14217.1"/>
    <property type="molecule type" value="Genomic_DNA"/>
</dbReference>
<gene>
    <name evidence="1" type="primary">327</name>
    <name evidence="1" type="ORF">PBI_121Q_327</name>
</gene>
<organism evidence="1 2">
    <name type="scientific">Escherichia phage 121Q</name>
    <dbReference type="NCBI Taxonomy" id="1555202"/>
    <lineage>
        <taxon>Viruses</taxon>
        <taxon>Duplodnaviria</taxon>
        <taxon>Heunggongvirae</taxon>
        <taxon>Uroviricota</taxon>
        <taxon>Caudoviricetes</taxon>
        <taxon>Asteriusvirus</taxon>
        <taxon>Asteriusvirus av121Q</taxon>
    </lineage>
</organism>
<dbReference type="KEGG" id="vg:22111367"/>
<sequence>MQQRLNHKMYFKLLQNLGQKHYDTVSEILPYDIMRLIHSEAEMLVLMTGTDKTAITKSIDMFIDAHCQHIRTEIWRRENENPD</sequence>